<dbReference type="OrthoDB" id="9807115at2"/>
<evidence type="ECO:0000256" key="2">
    <source>
        <dbReference type="ARBA" id="ARBA00022448"/>
    </source>
</evidence>
<dbReference type="InterPro" id="IPR001851">
    <property type="entry name" value="ABC_transp_permease"/>
</dbReference>
<dbReference type="STRING" id="270351.Maq22A_c19920"/>
<feature type="transmembrane region" description="Helical" evidence="9">
    <location>
        <begin position="258"/>
        <end position="278"/>
    </location>
</feature>
<evidence type="ECO:0000313" key="11">
    <source>
        <dbReference type="Proteomes" id="UP000061432"/>
    </source>
</evidence>
<keyword evidence="6 9" id="KW-1133">Transmembrane helix</keyword>
<dbReference type="AlphaFoldDB" id="A0A0C6FP34"/>
<feature type="transmembrane region" description="Helical" evidence="9">
    <location>
        <begin position="224"/>
        <end position="252"/>
    </location>
</feature>
<name>A0A0C6FP34_9HYPH</name>
<evidence type="ECO:0000256" key="4">
    <source>
        <dbReference type="ARBA" id="ARBA00022692"/>
    </source>
</evidence>
<dbReference type="GO" id="GO:0006865">
    <property type="term" value="P:amino acid transport"/>
    <property type="evidence" value="ECO:0007669"/>
    <property type="project" value="UniProtKB-KW"/>
</dbReference>
<dbReference type="Pfam" id="PF02653">
    <property type="entry name" value="BPD_transp_2"/>
    <property type="match status" value="1"/>
</dbReference>
<feature type="transmembrane region" description="Helical" evidence="9">
    <location>
        <begin position="190"/>
        <end position="212"/>
    </location>
</feature>
<evidence type="ECO:0000256" key="1">
    <source>
        <dbReference type="ARBA" id="ARBA00004651"/>
    </source>
</evidence>
<gene>
    <name evidence="10" type="primary">livH</name>
    <name evidence="10" type="ORF">Maq22A_c19920</name>
</gene>
<evidence type="ECO:0000256" key="6">
    <source>
        <dbReference type="ARBA" id="ARBA00022989"/>
    </source>
</evidence>
<dbReference type="PATRIC" id="fig|270351.10.peg.3845"/>
<dbReference type="Proteomes" id="UP000061432">
    <property type="component" value="Chromosome"/>
</dbReference>
<feature type="transmembrane region" description="Helical" evidence="9">
    <location>
        <begin position="144"/>
        <end position="161"/>
    </location>
</feature>
<comment type="subcellular location">
    <subcellularLocation>
        <location evidence="1">Cell membrane</location>
        <topology evidence="1">Multi-pass membrane protein</topology>
    </subcellularLocation>
</comment>
<dbReference type="CDD" id="cd06582">
    <property type="entry name" value="TM_PBP1_LivH_like"/>
    <property type="match status" value="1"/>
</dbReference>
<organism evidence="10 11">
    <name type="scientific">Methylobacterium aquaticum</name>
    <dbReference type="NCBI Taxonomy" id="270351"/>
    <lineage>
        <taxon>Bacteria</taxon>
        <taxon>Pseudomonadati</taxon>
        <taxon>Pseudomonadota</taxon>
        <taxon>Alphaproteobacteria</taxon>
        <taxon>Hyphomicrobiales</taxon>
        <taxon>Methylobacteriaceae</taxon>
        <taxon>Methylobacterium</taxon>
    </lineage>
</organism>
<evidence type="ECO:0000256" key="9">
    <source>
        <dbReference type="SAM" id="Phobius"/>
    </source>
</evidence>
<dbReference type="RefSeq" id="WP_060848050.1">
    <property type="nucleotide sequence ID" value="NZ_AP014704.1"/>
</dbReference>
<reference evidence="11" key="2">
    <citation type="submission" date="2015-01" db="EMBL/GenBank/DDBJ databases">
        <title>Complete genome sequence of Methylobacterium aquaticum strain 22A.</title>
        <authorList>
            <person name="Tani A."/>
            <person name="Ogura Y."/>
            <person name="Hayashi T."/>
        </authorList>
    </citation>
    <scope>NUCLEOTIDE SEQUENCE [LARGE SCALE GENOMIC DNA]</scope>
    <source>
        <strain evidence="11">MA-22A</strain>
    </source>
</reference>
<reference evidence="10 11" key="1">
    <citation type="journal article" date="2015" name="Genome Announc.">
        <title>Complete Genome Sequence of Methylobacterium aquaticum Strain 22A, Isolated from Racomitrium japonicum Moss.</title>
        <authorList>
            <person name="Tani A."/>
            <person name="Ogura Y."/>
            <person name="Hayashi T."/>
            <person name="Kimbara K."/>
        </authorList>
    </citation>
    <scope>NUCLEOTIDE SEQUENCE [LARGE SCALE GENOMIC DNA]</scope>
    <source>
        <strain evidence="10 11">MA-22A</strain>
    </source>
</reference>
<keyword evidence="4 9" id="KW-0812">Transmembrane</keyword>
<feature type="transmembrane region" description="Helical" evidence="9">
    <location>
        <begin position="60"/>
        <end position="80"/>
    </location>
</feature>
<evidence type="ECO:0000256" key="7">
    <source>
        <dbReference type="ARBA" id="ARBA00023136"/>
    </source>
</evidence>
<dbReference type="InterPro" id="IPR052157">
    <property type="entry name" value="BCAA_transport_permease"/>
</dbReference>
<keyword evidence="7 9" id="KW-0472">Membrane</keyword>
<sequence>MLLLTLAVEQVVNGLFLGAIYLLIALGLSLIFSLGGIVNLAHGAFYAIGAYLTIQLSPALGFGGSLVAAPVLVAGIGLLVERFLFRRFYRADPILSLLLTFGLAMVAEQGIRMIFGAPPLPYGIPQALRGQVFVGDLVLSRYRLTILAAVVVAVACVWFLLQRTTFGRVVRAGVQNPDMVAALGISLKPYMATVVGLSVGLAALAGVMLAPISGVHPAMGAEVLTGAFVVVVIGGLGSFWGVVLAALIVGIVRGLMVLVYPGLAEAAIYALMAFILLVRPRGLLGERILRFE</sequence>
<evidence type="ECO:0000256" key="8">
    <source>
        <dbReference type="ARBA" id="ARBA00037998"/>
    </source>
</evidence>
<comment type="similarity">
    <text evidence="8">Belongs to the binding-protein-dependent transport system permease family. LivHM subfamily.</text>
</comment>
<keyword evidence="2" id="KW-0813">Transport</keyword>
<protein>
    <submittedName>
        <fullName evidence="10">ABC transporter permease</fullName>
    </submittedName>
</protein>
<feature type="transmembrane region" description="Helical" evidence="9">
    <location>
        <begin position="37"/>
        <end position="54"/>
    </location>
</feature>
<dbReference type="PANTHER" id="PTHR11795:SF442">
    <property type="entry name" value="ABC TRANSPORTER ATP-BINDING PROTEIN"/>
    <property type="match status" value="1"/>
</dbReference>
<dbReference type="KEGG" id="maqu:Maq22A_c19920"/>
<feature type="transmembrane region" description="Helical" evidence="9">
    <location>
        <begin position="12"/>
        <end position="32"/>
    </location>
</feature>
<evidence type="ECO:0000256" key="3">
    <source>
        <dbReference type="ARBA" id="ARBA00022475"/>
    </source>
</evidence>
<dbReference type="PANTHER" id="PTHR11795">
    <property type="entry name" value="BRANCHED-CHAIN AMINO ACID TRANSPORT SYSTEM PERMEASE PROTEIN LIVH"/>
    <property type="match status" value="1"/>
</dbReference>
<evidence type="ECO:0000313" key="10">
    <source>
        <dbReference type="EMBL" id="BAQ47039.1"/>
    </source>
</evidence>
<accession>A0A0C6FP34</accession>
<dbReference type="GO" id="GO:0005886">
    <property type="term" value="C:plasma membrane"/>
    <property type="evidence" value="ECO:0007669"/>
    <property type="project" value="UniProtKB-SubCell"/>
</dbReference>
<dbReference type="GO" id="GO:0022857">
    <property type="term" value="F:transmembrane transporter activity"/>
    <property type="evidence" value="ECO:0007669"/>
    <property type="project" value="InterPro"/>
</dbReference>
<evidence type="ECO:0000256" key="5">
    <source>
        <dbReference type="ARBA" id="ARBA00022970"/>
    </source>
</evidence>
<dbReference type="EMBL" id="AP014704">
    <property type="protein sequence ID" value="BAQ47039.1"/>
    <property type="molecule type" value="Genomic_DNA"/>
</dbReference>
<proteinExistence type="inferred from homology"/>
<keyword evidence="5" id="KW-0029">Amino-acid transport</keyword>
<keyword evidence="3" id="KW-1003">Cell membrane</keyword>